<reference evidence="1" key="1">
    <citation type="submission" date="2020-10" db="EMBL/GenBank/DDBJ databases">
        <title>Phylogeny of dyella-like bacteria.</title>
        <authorList>
            <person name="Fu J."/>
        </authorList>
    </citation>
    <scope>NUCLEOTIDE SEQUENCE</scope>
    <source>
        <strain evidence="1">DHON07</strain>
    </source>
</reference>
<dbReference type="Proteomes" id="UP001430193">
    <property type="component" value="Unassembled WGS sequence"/>
</dbReference>
<proteinExistence type="predicted"/>
<organism evidence="1 2">
    <name type="scientific">Dyella mobilis</name>
    <dbReference type="NCBI Taxonomy" id="1849582"/>
    <lineage>
        <taxon>Bacteria</taxon>
        <taxon>Pseudomonadati</taxon>
        <taxon>Pseudomonadota</taxon>
        <taxon>Gammaproteobacteria</taxon>
        <taxon>Lysobacterales</taxon>
        <taxon>Rhodanobacteraceae</taxon>
        <taxon>Dyella</taxon>
    </lineage>
</organism>
<comment type="caution">
    <text evidence="1">The sequence shown here is derived from an EMBL/GenBank/DDBJ whole genome shotgun (WGS) entry which is preliminary data.</text>
</comment>
<dbReference type="EMBL" id="JADIKF010000035">
    <property type="protein sequence ID" value="MBM7128827.1"/>
    <property type="molecule type" value="Genomic_DNA"/>
</dbReference>
<gene>
    <name evidence="1" type="ORF">ISS99_04760</name>
</gene>
<name>A0ABS2KCC4_9GAMM</name>
<sequence length="214" mass="22509">MLNRRAWLDEANPKSGAGNGCLLGNTSSAGRRVAKLNAKGSTFMLKNCFKAMAGFSLLAAFSSSVFAAPITSKPLSMALTQVKPLTKISVLLPSKLPSAIDANIHASAGTGDETSYEIRLYYQKGVGDAGFAGYFSGKLNSNFPNLKHRVSLVHGVMGYFLPGSRGGSRSPSTIEWSMGNVTYTAQLKLPIQSAPEQQATMVAVADSAIEGGAR</sequence>
<keyword evidence="2" id="KW-1185">Reference proteome</keyword>
<accession>A0ABS2KCC4</accession>
<protein>
    <submittedName>
        <fullName evidence="1">Uncharacterized protein</fullName>
    </submittedName>
</protein>
<evidence type="ECO:0000313" key="1">
    <source>
        <dbReference type="EMBL" id="MBM7128827.1"/>
    </source>
</evidence>
<evidence type="ECO:0000313" key="2">
    <source>
        <dbReference type="Proteomes" id="UP001430193"/>
    </source>
</evidence>
<dbReference type="RefSeq" id="WP_204630440.1">
    <property type="nucleotide sequence ID" value="NZ_BSOC01000006.1"/>
</dbReference>